<dbReference type="EMBL" id="GGEC01084856">
    <property type="protein sequence ID" value="MBX65340.1"/>
    <property type="molecule type" value="Transcribed_RNA"/>
</dbReference>
<evidence type="ECO:0000313" key="1">
    <source>
        <dbReference type="EMBL" id="MBX65340.1"/>
    </source>
</evidence>
<protein>
    <submittedName>
        <fullName evidence="1">Uncharacterized protein</fullName>
    </submittedName>
</protein>
<sequence>MYLLLKLEGLCAISSQDLFYVW</sequence>
<reference evidence="1" key="1">
    <citation type="submission" date="2018-02" db="EMBL/GenBank/DDBJ databases">
        <title>Rhizophora mucronata_Transcriptome.</title>
        <authorList>
            <person name="Meera S.P."/>
            <person name="Sreeshan A."/>
            <person name="Augustine A."/>
        </authorList>
    </citation>
    <scope>NUCLEOTIDE SEQUENCE</scope>
    <source>
        <tissue evidence="1">Leaf</tissue>
    </source>
</reference>
<dbReference type="AlphaFoldDB" id="A0A2P2QE79"/>
<organism evidence="1">
    <name type="scientific">Rhizophora mucronata</name>
    <name type="common">Asiatic mangrove</name>
    <dbReference type="NCBI Taxonomy" id="61149"/>
    <lineage>
        <taxon>Eukaryota</taxon>
        <taxon>Viridiplantae</taxon>
        <taxon>Streptophyta</taxon>
        <taxon>Embryophyta</taxon>
        <taxon>Tracheophyta</taxon>
        <taxon>Spermatophyta</taxon>
        <taxon>Magnoliopsida</taxon>
        <taxon>eudicotyledons</taxon>
        <taxon>Gunneridae</taxon>
        <taxon>Pentapetalae</taxon>
        <taxon>rosids</taxon>
        <taxon>fabids</taxon>
        <taxon>Malpighiales</taxon>
        <taxon>Rhizophoraceae</taxon>
        <taxon>Rhizophora</taxon>
    </lineage>
</organism>
<name>A0A2P2QE79_RHIMU</name>
<proteinExistence type="predicted"/>
<accession>A0A2P2QE79</accession>